<evidence type="ECO:0000313" key="3">
    <source>
        <dbReference type="Proteomes" id="UP000216991"/>
    </source>
</evidence>
<comment type="caution">
    <text evidence="2">The sequence shown here is derived from an EMBL/GenBank/DDBJ whole genome shotgun (WGS) entry which is preliminary data.</text>
</comment>
<dbReference type="Pfam" id="PF05275">
    <property type="entry name" value="CopB"/>
    <property type="match status" value="1"/>
</dbReference>
<dbReference type="GO" id="GO:0005507">
    <property type="term" value="F:copper ion binding"/>
    <property type="evidence" value="ECO:0007669"/>
    <property type="project" value="InterPro"/>
</dbReference>
<dbReference type="GO" id="GO:0006878">
    <property type="term" value="P:intracellular copper ion homeostasis"/>
    <property type="evidence" value="ECO:0007669"/>
    <property type="project" value="InterPro"/>
</dbReference>
<proteinExistence type="predicted"/>
<evidence type="ECO:0000313" key="2">
    <source>
        <dbReference type="EMBL" id="OYQ27622.1"/>
    </source>
</evidence>
<accession>A0A255YEE9</accession>
<reference evidence="2 3" key="1">
    <citation type="submission" date="2017-07" db="EMBL/GenBank/DDBJ databases">
        <title>Sandarakinorhabdus cyanobacteriorum sp. nov., a novel bacterium isolated from cyanobacterial aggregates in a eutrophic lake.</title>
        <authorList>
            <person name="Cai H."/>
        </authorList>
    </citation>
    <scope>NUCLEOTIDE SEQUENCE [LARGE SCALE GENOMIC DNA]</scope>
    <source>
        <strain evidence="2 3">TH057</strain>
    </source>
</reference>
<dbReference type="AlphaFoldDB" id="A0A255YEE9"/>
<dbReference type="InterPro" id="IPR007939">
    <property type="entry name" value="Cu-R_B_prcur"/>
</dbReference>
<dbReference type="GO" id="GO:0009279">
    <property type="term" value="C:cell outer membrane"/>
    <property type="evidence" value="ECO:0007669"/>
    <property type="project" value="InterPro"/>
</dbReference>
<dbReference type="Proteomes" id="UP000216991">
    <property type="component" value="Unassembled WGS sequence"/>
</dbReference>
<gene>
    <name evidence="2" type="ORF">CHU93_10170</name>
</gene>
<protein>
    <recommendedName>
        <fullName evidence="4">Copper resistance protein CopB</fullName>
    </recommendedName>
</protein>
<organism evidence="2 3">
    <name type="scientific">Sandarakinorhabdus cyanobacteriorum</name>
    <dbReference type="NCBI Taxonomy" id="1981098"/>
    <lineage>
        <taxon>Bacteria</taxon>
        <taxon>Pseudomonadati</taxon>
        <taxon>Pseudomonadota</taxon>
        <taxon>Alphaproteobacteria</taxon>
        <taxon>Sphingomonadales</taxon>
        <taxon>Sphingosinicellaceae</taxon>
        <taxon>Sandarakinorhabdus</taxon>
    </lineage>
</organism>
<sequence length="266" mass="29432">MAAALPPALSHEQRHDGQAGGGAGRWQPAGRARALMRALLIAAVLAAPAVAKEGHGHGDAINNFTLVEEADLTRFDGKLVANWEAQGWIGGDINKFWWRTEGETKGPRLEQSEFQALYSRNIAMFFDLQAGVRHDIQPDARTYAVLGVQGLAPLFFETEAHMFVGLKADVLFRLRQSFDLRLTNRLVVQPLFETDIYATRVPERLIAPGPAIVEAGVLTRYEVTRRVAPYVAVMFERRLGESSRLARAAGENPGGWSVRTGVRFWL</sequence>
<evidence type="ECO:0000256" key="1">
    <source>
        <dbReference type="SAM" id="MobiDB-lite"/>
    </source>
</evidence>
<keyword evidence="3" id="KW-1185">Reference proteome</keyword>
<dbReference type="EMBL" id="NOXT01000113">
    <property type="protein sequence ID" value="OYQ27622.1"/>
    <property type="molecule type" value="Genomic_DNA"/>
</dbReference>
<feature type="region of interest" description="Disordered" evidence="1">
    <location>
        <begin position="1"/>
        <end position="26"/>
    </location>
</feature>
<name>A0A255YEE9_9SPHN</name>
<evidence type="ECO:0008006" key="4">
    <source>
        <dbReference type="Google" id="ProtNLM"/>
    </source>
</evidence>
<dbReference type="OrthoDB" id="9778934at2"/>